<reference evidence="3 4" key="1">
    <citation type="journal article" date="2021" name="Elife">
        <title>Chloroplast acquisition without the gene transfer in kleptoplastic sea slugs, Plakobranchus ocellatus.</title>
        <authorList>
            <person name="Maeda T."/>
            <person name="Takahashi S."/>
            <person name="Yoshida T."/>
            <person name="Shimamura S."/>
            <person name="Takaki Y."/>
            <person name="Nagai Y."/>
            <person name="Toyoda A."/>
            <person name="Suzuki Y."/>
            <person name="Arimoto A."/>
            <person name="Ishii H."/>
            <person name="Satoh N."/>
            <person name="Nishiyama T."/>
            <person name="Hasebe M."/>
            <person name="Maruyama T."/>
            <person name="Minagawa J."/>
            <person name="Obokata J."/>
            <person name="Shigenobu S."/>
        </authorList>
    </citation>
    <scope>NUCLEOTIDE SEQUENCE [LARGE SCALE GENOMIC DNA]</scope>
</reference>
<dbReference type="Gene3D" id="1.20.5.990">
    <property type="entry name" value="Nemo cc2-lz domain - 1d5 darpin complex"/>
    <property type="match status" value="1"/>
</dbReference>
<feature type="region of interest" description="Disordered" evidence="2">
    <location>
        <begin position="390"/>
        <end position="437"/>
    </location>
</feature>
<protein>
    <submittedName>
        <fullName evidence="3">TNFAIP3-interacting protein 2</fullName>
    </submittedName>
</protein>
<feature type="region of interest" description="Disordered" evidence="2">
    <location>
        <begin position="457"/>
        <end position="478"/>
    </location>
</feature>
<feature type="compositionally biased region" description="Basic and acidic residues" evidence="2">
    <location>
        <begin position="404"/>
        <end position="413"/>
    </location>
</feature>
<dbReference type="PANTHER" id="PTHR31838">
    <property type="entry name" value="CENTROSOMAL PROTEIN OF 55 KDA"/>
    <property type="match status" value="1"/>
</dbReference>
<dbReference type="GO" id="GO:0000281">
    <property type="term" value="P:mitotic cytokinesis"/>
    <property type="evidence" value="ECO:0007669"/>
    <property type="project" value="InterPro"/>
</dbReference>
<organism evidence="3 4">
    <name type="scientific">Elysia marginata</name>
    <dbReference type="NCBI Taxonomy" id="1093978"/>
    <lineage>
        <taxon>Eukaryota</taxon>
        <taxon>Metazoa</taxon>
        <taxon>Spiralia</taxon>
        <taxon>Lophotrochozoa</taxon>
        <taxon>Mollusca</taxon>
        <taxon>Gastropoda</taxon>
        <taxon>Heterobranchia</taxon>
        <taxon>Euthyneura</taxon>
        <taxon>Panpulmonata</taxon>
        <taxon>Sacoglossa</taxon>
        <taxon>Placobranchoidea</taxon>
        <taxon>Plakobranchidae</taxon>
        <taxon>Elysia</taxon>
    </lineage>
</organism>
<sequence>MTVIVKELQQQLAQYKVRCAGVDTLAVVLKEAKQESVTLARQKKALETAIANLQNRLSTNNLSASVNIEETDLYVPGTSKQTLDNLARENARLRSLLKNTEHQPGKKSSEEMQELKTLVEDLESDKNQLQAQLQEVESIKLVMVKQYEETIASLKKDMAEEREKMMIEIDKYKFERNDMLKNLDKDSSKGYNYRDKKSVECQTSGMQLDSVDNIKTSLKLLAEQCKQLDEDLDNLDLSGGQQTAASSTEEAVKAKDEAYHLKAKLEEITLMNQRWQVHSDAKERQHIANVSELKNEIEVWKQEAEMNRAENMRYVQIVEELQRTLYQMRQKPQIDPSMVEILKQQIQVCTEDFNNERKDHEIVLRKKKELQAEVEDLKLQNEGLKQELETLKLRRTSSSSQPSESRHMMERRSWHPGQFPTQLQQQQQQQQLPQQQYSHIQARGEDTDDIPNLPPVPFLPKTGATLQTNPPLSYGRRAKSDSPFSFECEAGPFGLHLPGDTPQFMSHSQLDLVDGQSKNSQNVRPGALGSMPPLKRRSSDIDMLKNKGVMACPKCSKEFPEDQTDILLSHIDVCKD</sequence>
<feature type="compositionally biased region" description="Low complexity" evidence="2">
    <location>
        <begin position="422"/>
        <end position="436"/>
    </location>
</feature>
<evidence type="ECO:0000313" key="3">
    <source>
        <dbReference type="EMBL" id="GFS16673.1"/>
    </source>
</evidence>
<comment type="caution">
    <text evidence="3">The sequence shown here is derived from an EMBL/GenBank/DDBJ whole genome shotgun (WGS) entry which is preliminary data.</text>
</comment>
<dbReference type="AlphaFoldDB" id="A0AAV4J4V3"/>
<evidence type="ECO:0000313" key="4">
    <source>
        <dbReference type="Proteomes" id="UP000762676"/>
    </source>
</evidence>
<dbReference type="GO" id="GO:0051896">
    <property type="term" value="P:regulation of phosphatidylinositol 3-kinase/protein kinase B signal transduction"/>
    <property type="evidence" value="ECO:0007669"/>
    <property type="project" value="InterPro"/>
</dbReference>
<accession>A0AAV4J4V3</accession>
<feature type="coiled-coil region" evidence="1">
    <location>
        <begin position="283"/>
        <end position="310"/>
    </location>
</feature>
<evidence type="ECO:0000256" key="2">
    <source>
        <dbReference type="SAM" id="MobiDB-lite"/>
    </source>
</evidence>
<keyword evidence="4" id="KW-1185">Reference proteome</keyword>
<feature type="coiled-coil region" evidence="1">
    <location>
        <begin position="83"/>
        <end position="164"/>
    </location>
</feature>
<feature type="coiled-coil region" evidence="1">
    <location>
        <begin position="29"/>
        <end position="56"/>
    </location>
</feature>
<keyword evidence="1" id="KW-0175">Coiled coil</keyword>
<evidence type="ECO:0000256" key="1">
    <source>
        <dbReference type="SAM" id="Coils"/>
    </source>
</evidence>
<name>A0AAV4J4V3_9GAST</name>
<dbReference type="EMBL" id="BMAT01002918">
    <property type="protein sequence ID" value="GFS16673.1"/>
    <property type="molecule type" value="Genomic_DNA"/>
</dbReference>
<dbReference type="PANTHER" id="PTHR31838:SF1">
    <property type="entry name" value="CENTROSOMAL PROTEIN OF 55 KDA"/>
    <property type="match status" value="1"/>
</dbReference>
<feature type="coiled-coil region" evidence="1">
    <location>
        <begin position="211"/>
        <end position="238"/>
    </location>
</feature>
<dbReference type="InterPro" id="IPR038926">
    <property type="entry name" value="CEP55"/>
</dbReference>
<gene>
    <name evidence="3" type="ORF">ElyMa_001478400</name>
</gene>
<dbReference type="Proteomes" id="UP000762676">
    <property type="component" value="Unassembled WGS sequence"/>
</dbReference>
<proteinExistence type="predicted"/>